<dbReference type="PANTHER" id="PTHR46797:SF19">
    <property type="entry name" value="BLL2473 PROTEIN"/>
    <property type="match status" value="1"/>
</dbReference>
<dbReference type="PROSITE" id="PS50943">
    <property type="entry name" value="HTH_CROC1"/>
    <property type="match status" value="1"/>
</dbReference>
<dbReference type="InterPro" id="IPR050807">
    <property type="entry name" value="TransReg_Diox_bact_type"/>
</dbReference>
<feature type="domain" description="HTH cro/C1-type" evidence="2">
    <location>
        <begin position="14"/>
        <end position="68"/>
    </location>
</feature>
<dbReference type="Pfam" id="PF07883">
    <property type="entry name" value="Cupin_2"/>
    <property type="match status" value="1"/>
</dbReference>
<dbReference type="CDD" id="cd00093">
    <property type="entry name" value="HTH_XRE"/>
    <property type="match status" value="1"/>
</dbReference>
<dbReference type="STRING" id="246191.SAMN05660337_0388"/>
<evidence type="ECO:0000259" key="2">
    <source>
        <dbReference type="PROSITE" id="PS50943"/>
    </source>
</evidence>
<evidence type="ECO:0000313" key="4">
    <source>
        <dbReference type="Proteomes" id="UP000199053"/>
    </source>
</evidence>
<dbReference type="InterPro" id="IPR011051">
    <property type="entry name" value="RmlC_Cupin_sf"/>
</dbReference>
<dbReference type="EMBL" id="FNGA01000001">
    <property type="protein sequence ID" value="SDK41883.1"/>
    <property type="molecule type" value="Genomic_DNA"/>
</dbReference>
<dbReference type="GO" id="GO:0003700">
    <property type="term" value="F:DNA-binding transcription factor activity"/>
    <property type="evidence" value="ECO:0007669"/>
    <property type="project" value="TreeGrafter"/>
</dbReference>
<reference evidence="4" key="1">
    <citation type="submission" date="2016-10" db="EMBL/GenBank/DDBJ databases">
        <authorList>
            <person name="Varghese N."/>
            <person name="Submissions S."/>
        </authorList>
    </citation>
    <scope>NUCLEOTIDE SEQUENCE [LARGE SCALE GENOMIC DNA]</scope>
    <source>
        <strain evidence="4">DSM 16995</strain>
    </source>
</reference>
<keyword evidence="1" id="KW-0238">DNA-binding</keyword>
<dbReference type="CDD" id="cd02209">
    <property type="entry name" value="cupin_XRE_C"/>
    <property type="match status" value="1"/>
</dbReference>
<dbReference type="Pfam" id="PF01381">
    <property type="entry name" value="HTH_3"/>
    <property type="match status" value="1"/>
</dbReference>
<sequence length="185" mass="20667">MSNDQAYKEIAPRLRGIRDAVDMTVAELAEKVGVEAALAEKYESGEIEIPVSYLMDVAHVCGVGLTVLISGNEAHLKNYALVRKGKGFSVDRRKDYDYKNLASTFVGRRMEPFMINVPAKDPADMNFTTHRGQEFIYVLEGRLELRLDDNVLELEAGDSLYFDSNTPHALRGLDGEPARMLDVIL</sequence>
<dbReference type="OrthoDB" id="5343295at2"/>
<keyword evidence="4" id="KW-1185">Reference proteome</keyword>
<dbReference type="InterPro" id="IPR014710">
    <property type="entry name" value="RmlC-like_jellyroll"/>
</dbReference>
<dbReference type="AlphaFoldDB" id="A0A1G9BR52"/>
<dbReference type="SUPFAM" id="SSF47413">
    <property type="entry name" value="lambda repressor-like DNA-binding domains"/>
    <property type="match status" value="1"/>
</dbReference>
<dbReference type="InterPro" id="IPR013096">
    <property type="entry name" value="Cupin_2"/>
</dbReference>
<organism evidence="3 4">
    <name type="scientific">Maridesulfovibrio ferrireducens</name>
    <dbReference type="NCBI Taxonomy" id="246191"/>
    <lineage>
        <taxon>Bacteria</taxon>
        <taxon>Pseudomonadati</taxon>
        <taxon>Thermodesulfobacteriota</taxon>
        <taxon>Desulfovibrionia</taxon>
        <taxon>Desulfovibrionales</taxon>
        <taxon>Desulfovibrionaceae</taxon>
        <taxon>Maridesulfovibrio</taxon>
    </lineage>
</organism>
<evidence type="ECO:0000313" key="3">
    <source>
        <dbReference type="EMBL" id="SDK41883.1"/>
    </source>
</evidence>
<dbReference type="Gene3D" id="2.60.120.10">
    <property type="entry name" value="Jelly Rolls"/>
    <property type="match status" value="1"/>
</dbReference>
<dbReference type="GO" id="GO:0005829">
    <property type="term" value="C:cytosol"/>
    <property type="evidence" value="ECO:0007669"/>
    <property type="project" value="TreeGrafter"/>
</dbReference>
<accession>A0A1G9BR52</accession>
<protein>
    <submittedName>
        <fullName evidence="3">Transcriptional regulator, XRE family with cupin sensor</fullName>
    </submittedName>
</protein>
<dbReference type="SMART" id="SM00530">
    <property type="entry name" value="HTH_XRE"/>
    <property type="match status" value="1"/>
</dbReference>
<proteinExistence type="predicted"/>
<dbReference type="RefSeq" id="WP_092157703.1">
    <property type="nucleotide sequence ID" value="NZ_FNGA01000001.1"/>
</dbReference>
<dbReference type="Gene3D" id="1.10.260.40">
    <property type="entry name" value="lambda repressor-like DNA-binding domains"/>
    <property type="match status" value="1"/>
</dbReference>
<gene>
    <name evidence="3" type="ORF">SAMN05660337_0388</name>
</gene>
<name>A0A1G9BR52_9BACT</name>
<dbReference type="GO" id="GO:0003677">
    <property type="term" value="F:DNA binding"/>
    <property type="evidence" value="ECO:0007669"/>
    <property type="project" value="UniProtKB-KW"/>
</dbReference>
<dbReference type="Proteomes" id="UP000199053">
    <property type="component" value="Unassembled WGS sequence"/>
</dbReference>
<dbReference type="SUPFAM" id="SSF51182">
    <property type="entry name" value="RmlC-like cupins"/>
    <property type="match status" value="1"/>
</dbReference>
<dbReference type="PANTHER" id="PTHR46797">
    <property type="entry name" value="HTH-TYPE TRANSCRIPTIONAL REGULATOR"/>
    <property type="match status" value="1"/>
</dbReference>
<dbReference type="InterPro" id="IPR001387">
    <property type="entry name" value="Cro/C1-type_HTH"/>
</dbReference>
<dbReference type="InterPro" id="IPR010982">
    <property type="entry name" value="Lambda_DNA-bd_dom_sf"/>
</dbReference>
<evidence type="ECO:0000256" key="1">
    <source>
        <dbReference type="ARBA" id="ARBA00023125"/>
    </source>
</evidence>